<dbReference type="SUPFAM" id="SSF51126">
    <property type="entry name" value="Pectin lyase-like"/>
    <property type="match status" value="1"/>
</dbReference>
<dbReference type="EMBL" id="RKLU01000005">
    <property type="protein sequence ID" value="TQQ79339.1"/>
    <property type="molecule type" value="Genomic_DNA"/>
</dbReference>
<accession>A0A8J8P8F0</accession>
<dbReference type="InterPro" id="IPR006311">
    <property type="entry name" value="TAT_signal"/>
</dbReference>
<evidence type="ECO:0000313" key="3">
    <source>
        <dbReference type="EMBL" id="TQQ79339.1"/>
    </source>
</evidence>
<dbReference type="AlphaFoldDB" id="A0A8J8P8F0"/>
<gene>
    <name evidence="3" type="ORF">EGH24_11960</name>
</gene>
<comment type="caution">
    <text evidence="3">The sequence shown here is derived from an EMBL/GenBank/DDBJ whole genome shotgun (WGS) entry which is preliminary data.</text>
</comment>
<organism evidence="3 4">
    <name type="scientific">Halonotius terrestris</name>
    <dbReference type="NCBI Taxonomy" id="2487750"/>
    <lineage>
        <taxon>Archaea</taxon>
        <taxon>Methanobacteriati</taxon>
        <taxon>Methanobacteriota</taxon>
        <taxon>Stenosarchaea group</taxon>
        <taxon>Halobacteria</taxon>
        <taxon>Halobacteriales</taxon>
        <taxon>Haloferacaceae</taxon>
        <taxon>Halonotius</taxon>
    </lineage>
</organism>
<dbReference type="Proteomes" id="UP000705823">
    <property type="component" value="Unassembled WGS sequence"/>
</dbReference>
<reference evidence="3" key="1">
    <citation type="submission" date="2019-02" db="EMBL/GenBank/DDBJ databases">
        <title>Halonotius sp. a new haloarchaeum isolated from saline soil.</title>
        <authorList>
            <person name="Duran-Viseras A."/>
            <person name="Sanchez-Porro C."/>
            <person name="Ventosa A."/>
        </authorList>
    </citation>
    <scope>NUCLEOTIDE SEQUENCE</scope>
    <source>
        <strain evidence="3">F15B</strain>
    </source>
</reference>
<sequence>MAHRNDQPTDDGSEHNNITTGVSRRRLLQISGVGLAAGTAGAAGVTSGSSELPHSIIIDGSGSPVTASYEFQVSGSVAVHPDIGSNETVTETDGSVTGSVTTDTHAYKFSESLQALDVGNMAEVTLLYGDDGTADVDRLEIVAGSDATIDYEITSPEAVTKVLDNGDRSADDTDSITETSDGWLVDGSTATGSGDTYDFAGAIKSIDPVTGDFTLFLNGEETTVTELTRQKADTVDREHWYSVEATGDSYVDYYIEVEDGGEMVASTVDDAIIESDFYWLNDDKTKAAGRVHAGDTHAYAFDTLVLDVTIEGEAAATVDGNPSDLDYYPQPGATGDHWKGYFPWQIDGETRKHWYSIEATGEEYVDYYIEVKDGGAIIPSTVDESVIEYEFFWIGDNGTKAAGRVQAGDTHAYAFDTGLLDVTVDGKADATVNGKDSDLDWYPRPNATGDGWKGGFPWQDDSDGTTTETSGDGTVGGGTGYANTVSQSAADIVVRTHSEFVDGLSAASAGDIVYVAGGTSIELGDRTYEIDDGVTLASDRGIDGAAGGRLHTDYEPGELLRLRGDARLTGLRVEGPHPGDDWSGDYAHGVQLRGACEVDNCDIWGFAYSGIDVDEGDGAHIHHNVIRECNKSGLGYGVAANSGTPVIEYNYFNYNRHSVATSGDNPGYICRYNHFGPTEVMHNIDAHDPAGDRYEIHNNVVETIRREWDDNLNHSVDVRGVPDDVATIHDNWFFNDNAPDPDGEPDVGGQTIVQENVSEWTNVSFSDNAYGEDANVSYSDIIPGYDGWRT</sequence>
<evidence type="ECO:0000259" key="2">
    <source>
        <dbReference type="Pfam" id="PF13229"/>
    </source>
</evidence>
<protein>
    <recommendedName>
        <fullName evidence="2">Right handed beta helix domain-containing protein</fullName>
    </recommendedName>
</protein>
<proteinExistence type="predicted"/>
<feature type="domain" description="Right handed beta helix" evidence="2">
    <location>
        <begin position="596"/>
        <end position="665"/>
    </location>
</feature>
<dbReference type="PROSITE" id="PS51318">
    <property type="entry name" value="TAT"/>
    <property type="match status" value="1"/>
</dbReference>
<evidence type="ECO:0000313" key="4">
    <source>
        <dbReference type="Proteomes" id="UP000705823"/>
    </source>
</evidence>
<dbReference type="InterPro" id="IPR011050">
    <property type="entry name" value="Pectin_lyase_fold/virulence"/>
</dbReference>
<evidence type="ECO:0000256" key="1">
    <source>
        <dbReference type="SAM" id="MobiDB-lite"/>
    </source>
</evidence>
<feature type="region of interest" description="Disordered" evidence="1">
    <location>
        <begin position="439"/>
        <end position="473"/>
    </location>
</feature>
<dbReference type="InterPro" id="IPR039448">
    <property type="entry name" value="Beta_helix"/>
</dbReference>
<feature type="region of interest" description="Disordered" evidence="1">
    <location>
        <begin position="1"/>
        <end position="23"/>
    </location>
</feature>
<keyword evidence="4" id="KW-1185">Reference proteome</keyword>
<name>A0A8J8P8F0_9EURY</name>
<dbReference type="Pfam" id="PF13229">
    <property type="entry name" value="Beta_helix"/>
    <property type="match status" value="1"/>
</dbReference>
<dbReference type="OrthoDB" id="202667at2157"/>
<dbReference type="RefSeq" id="WP_142980375.1">
    <property type="nucleotide sequence ID" value="NZ_RKLU01000005.1"/>
</dbReference>